<dbReference type="OrthoDB" id="7487383at2759"/>
<comment type="caution">
    <text evidence="2">The sequence shown here is derived from an EMBL/GenBank/DDBJ whole genome shotgun (WGS) entry which is preliminary data.</text>
</comment>
<protein>
    <submittedName>
        <fullName evidence="2">Uncharacterized protein</fullName>
    </submittedName>
</protein>
<proteinExistence type="predicted"/>
<keyword evidence="3" id="KW-1185">Reference proteome</keyword>
<accession>A0A4C1YSE1</accession>
<dbReference type="Proteomes" id="UP000299102">
    <property type="component" value="Unassembled WGS sequence"/>
</dbReference>
<name>A0A4C1YSE1_EUMVA</name>
<reference evidence="2 3" key="1">
    <citation type="journal article" date="2019" name="Commun. Biol.">
        <title>The bagworm genome reveals a unique fibroin gene that provides high tensile strength.</title>
        <authorList>
            <person name="Kono N."/>
            <person name="Nakamura H."/>
            <person name="Ohtoshi R."/>
            <person name="Tomita M."/>
            <person name="Numata K."/>
            <person name="Arakawa K."/>
        </authorList>
    </citation>
    <scope>NUCLEOTIDE SEQUENCE [LARGE SCALE GENOMIC DNA]</scope>
</reference>
<organism evidence="2 3">
    <name type="scientific">Eumeta variegata</name>
    <name type="common">Bagworm moth</name>
    <name type="synonym">Eumeta japonica</name>
    <dbReference type="NCBI Taxonomy" id="151549"/>
    <lineage>
        <taxon>Eukaryota</taxon>
        <taxon>Metazoa</taxon>
        <taxon>Ecdysozoa</taxon>
        <taxon>Arthropoda</taxon>
        <taxon>Hexapoda</taxon>
        <taxon>Insecta</taxon>
        <taxon>Pterygota</taxon>
        <taxon>Neoptera</taxon>
        <taxon>Endopterygota</taxon>
        <taxon>Lepidoptera</taxon>
        <taxon>Glossata</taxon>
        <taxon>Ditrysia</taxon>
        <taxon>Tineoidea</taxon>
        <taxon>Psychidae</taxon>
        <taxon>Oiketicinae</taxon>
        <taxon>Eumeta</taxon>
    </lineage>
</organism>
<feature type="region of interest" description="Disordered" evidence="1">
    <location>
        <begin position="88"/>
        <end position="116"/>
    </location>
</feature>
<evidence type="ECO:0000313" key="3">
    <source>
        <dbReference type="Proteomes" id="UP000299102"/>
    </source>
</evidence>
<evidence type="ECO:0000313" key="2">
    <source>
        <dbReference type="EMBL" id="GBP79186.1"/>
    </source>
</evidence>
<dbReference type="AlphaFoldDB" id="A0A4C1YSE1"/>
<gene>
    <name evidence="2" type="ORF">EVAR_53052_1</name>
</gene>
<dbReference type="EMBL" id="BGZK01001404">
    <property type="protein sequence ID" value="GBP79186.1"/>
    <property type="molecule type" value="Genomic_DNA"/>
</dbReference>
<evidence type="ECO:0000256" key="1">
    <source>
        <dbReference type="SAM" id="MobiDB-lite"/>
    </source>
</evidence>
<sequence>MPQAPGCADPPVGRLKPKSLSVLTFNAPRNNITNLRLCVLIINNKTDHNKAECFADSIVQQCSYTCSLYDPQHVHRIEEKVRQEISFDPRTISLDEVNPTSKTQHPKGTGPGRHQK</sequence>